<evidence type="ECO:0000259" key="1">
    <source>
        <dbReference type="Pfam" id="PF21812"/>
    </source>
</evidence>
<gene>
    <name evidence="2" type="ORF">HYN56_04490</name>
</gene>
<dbReference type="KEGG" id="fcr:HYN56_04490"/>
<organism evidence="2 3">
    <name type="scientific">Flavobacterium crocinum</name>
    <dbReference type="NCBI Taxonomy" id="2183896"/>
    <lineage>
        <taxon>Bacteria</taxon>
        <taxon>Pseudomonadati</taxon>
        <taxon>Bacteroidota</taxon>
        <taxon>Flavobacteriia</taxon>
        <taxon>Flavobacteriales</taxon>
        <taxon>Flavobacteriaceae</taxon>
        <taxon>Flavobacterium</taxon>
    </lineage>
</organism>
<protein>
    <recommendedName>
        <fullName evidence="1">DUF6881 domain-containing protein</fullName>
    </recommendedName>
</protein>
<proteinExistence type="predicted"/>
<dbReference type="InterPro" id="IPR049248">
    <property type="entry name" value="DUF6881"/>
</dbReference>
<feature type="domain" description="DUF6881" evidence="1">
    <location>
        <begin position="2"/>
        <end position="91"/>
    </location>
</feature>
<dbReference type="Pfam" id="PF21812">
    <property type="entry name" value="DUF6881"/>
    <property type="match status" value="1"/>
</dbReference>
<sequence>MKYYKINWTHEFIEEPFLVFIEINENGFEEKKIEFYKDSVIKIASNDFERETFLNPDKFYIEDYNYQSYKERISAVEISKIYFNMEWEKAIHMQCTNMPL</sequence>
<dbReference type="AlphaFoldDB" id="A0A2S1YHI7"/>
<dbReference type="RefSeq" id="WP_109191084.1">
    <property type="nucleotide sequence ID" value="NZ_CP029255.1"/>
</dbReference>
<evidence type="ECO:0000313" key="3">
    <source>
        <dbReference type="Proteomes" id="UP000245250"/>
    </source>
</evidence>
<keyword evidence="3" id="KW-1185">Reference proteome</keyword>
<name>A0A2S1YHI7_9FLAO</name>
<reference evidence="2 3" key="1">
    <citation type="submission" date="2018-05" db="EMBL/GenBank/DDBJ databases">
        <title>Genome sequencing of Flavobacterium sp. HYN0056.</title>
        <authorList>
            <person name="Yi H."/>
            <person name="Baek C."/>
        </authorList>
    </citation>
    <scope>NUCLEOTIDE SEQUENCE [LARGE SCALE GENOMIC DNA]</scope>
    <source>
        <strain evidence="2 3">HYN0056</strain>
    </source>
</reference>
<dbReference type="OrthoDB" id="288554at2"/>
<accession>A0A2S1YHI7</accession>
<evidence type="ECO:0000313" key="2">
    <source>
        <dbReference type="EMBL" id="AWK03519.1"/>
    </source>
</evidence>
<dbReference type="Proteomes" id="UP000245250">
    <property type="component" value="Chromosome"/>
</dbReference>
<dbReference type="EMBL" id="CP029255">
    <property type="protein sequence ID" value="AWK03519.1"/>
    <property type="molecule type" value="Genomic_DNA"/>
</dbReference>